<dbReference type="InterPro" id="IPR012340">
    <property type="entry name" value="NA-bd_OB-fold"/>
</dbReference>
<dbReference type="Proteomes" id="UP000009102">
    <property type="component" value="Chromosome"/>
</dbReference>
<dbReference type="Gene3D" id="2.40.50.140">
    <property type="entry name" value="Nucleic acid-binding proteins"/>
    <property type="match status" value="1"/>
</dbReference>
<dbReference type="PROSITE" id="PS00352">
    <property type="entry name" value="CSD_1"/>
    <property type="match status" value="1"/>
</dbReference>
<dbReference type="PROSITE" id="PS51857">
    <property type="entry name" value="CSD_2"/>
    <property type="match status" value="1"/>
</dbReference>
<dbReference type="KEGG" id="hna:Hneap_2338"/>
<dbReference type="InterPro" id="IPR002059">
    <property type="entry name" value="CSP_DNA-bd"/>
</dbReference>
<dbReference type="InterPro" id="IPR011129">
    <property type="entry name" value="CSD"/>
</dbReference>
<evidence type="ECO:0000256" key="2">
    <source>
        <dbReference type="SAM" id="Phobius"/>
    </source>
</evidence>
<name>D0KX28_HALNC</name>
<evidence type="ECO:0000259" key="3">
    <source>
        <dbReference type="PROSITE" id="PS51857"/>
    </source>
</evidence>
<dbReference type="CDD" id="cd04458">
    <property type="entry name" value="CSP_CDS"/>
    <property type="match status" value="1"/>
</dbReference>
<keyword evidence="5" id="KW-1185">Reference proteome</keyword>
<dbReference type="STRING" id="555778.Hneap_2338"/>
<keyword evidence="2" id="KW-0472">Membrane</keyword>
<dbReference type="HOGENOM" id="CLU_117621_1_1_6"/>
<comment type="subcellular location">
    <subcellularLocation>
        <location evidence="1">Cytoplasm</location>
    </subcellularLocation>
</comment>
<protein>
    <submittedName>
        <fullName evidence="4">Cold-shock DNA-binding domain protein</fullName>
    </submittedName>
</protein>
<dbReference type="GO" id="GO:0003677">
    <property type="term" value="F:DNA binding"/>
    <property type="evidence" value="ECO:0007669"/>
    <property type="project" value="UniProtKB-KW"/>
</dbReference>
<keyword evidence="2" id="KW-0812">Transmembrane</keyword>
<sequence>MNTLTESRIFSTLVALGAALITALAITQIQSAQLIESNLLRFIATAAIIFIVILLSGLLPRKSVSVTEKRAESEPAREVGHVKWFNTDKGFGFIVRENGEDLFVHFRAVGDGSTLQLVEGQKVEYHIGQGRKGPQAEQVVILD</sequence>
<evidence type="ECO:0000313" key="5">
    <source>
        <dbReference type="Proteomes" id="UP000009102"/>
    </source>
</evidence>
<keyword evidence="2" id="KW-1133">Transmembrane helix</keyword>
<organism evidence="4 5">
    <name type="scientific">Halothiobacillus neapolitanus (strain ATCC 23641 / DSM 15147 / CIP 104769 / NCIMB 8539 / c2)</name>
    <name type="common">Thiobacillus neapolitanus</name>
    <dbReference type="NCBI Taxonomy" id="555778"/>
    <lineage>
        <taxon>Bacteria</taxon>
        <taxon>Pseudomonadati</taxon>
        <taxon>Pseudomonadota</taxon>
        <taxon>Gammaproteobacteria</taxon>
        <taxon>Chromatiales</taxon>
        <taxon>Halothiobacillaceae</taxon>
        <taxon>Halothiobacillus</taxon>
    </lineage>
</organism>
<dbReference type="EMBL" id="CP001801">
    <property type="protein sequence ID" value="ACX97148.1"/>
    <property type="molecule type" value="Genomic_DNA"/>
</dbReference>
<dbReference type="OrthoDB" id="9810590at2"/>
<accession>D0KX28</accession>
<keyword evidence="4" id="KW-0238">DNA-binding</keyword>
<evidence type="ECO:0000313" key="4">
    <source>
        <dbReference type="EMBL" id="ACX97148.1"/>
    </source>
</evidence>
<feature type="transmembrane region" description="Helical" evidence="2">
    <location>
        <begin position="41"/>
        <end position="60"/>
    </location>
</feature>
<reference evidence="4 5" key="1">
    <citation type="submission" date="2009-10" db="EMBL/GenBank/DDBJ databases">
        <title>Complete sequence of Halothiobacillus neapolitanus c2.</title>
        <authorList>
            <consortium name="US DOE Joint Genome Institute"/>
            <person name="Lucas S."/>
            <person name="Copeland A."/>
            <person name="Lapidus A."/>
            <person name="Glavina del Rio T."/>
            <person name="Tice H."/>
            <person name="Bruce D."/>
            <person name="Goodwin L."/>
            <person name="Pitluck S."/>
            <person name="Davenport K."/>
            <person name="Brettin T."/>
            <person name="Detter J.C."/>
            <person name="Han C."/>
            <person name="Tapia R."/>
            <person name="Larimer F."/>
            <person name="Land M."/>
            <person name="Hauser L."/>
            <person name="Kyrpides N."/>
            <person name="Mikhailova N."/>
            <person name="Kerfeld C."/>
            <person name="Cannon G."/>
            <person name="Heinhort S."/>
        </authorList>
    </citation>
    <scope>NUCLEOTIDE SEQUENCE [LARGE SCALE GENOMIC DNA]</scope>
    <source>
        <strain evidence="5">ATCC 23641 / c2</strain>
    </source>
</reference>
<dbReference type="InterPro" id="IPR019844">
    <property type="entry name" value="CSD_CS"/>
</dbReference>
<dbReference type="PRINTS" id="PR00050">
    <property type="entry name" value="COLDSHOCK"/>
</dbReference>
<dbReference type="eggNOG" id="COG1278">
    <property type="taxonomic scope" value="Bacteria"/>
</dbReference>
<gene>
    <name evidence="4" type="ordered locus">Hneap_2338</name>
</gene>
<feature type="domain" description="CSD" evidence="3">
    <location>
        <begin position="77"/>
        <end position="141"/>
    </location>
</feature>
<dbReference type="SMART" id="SM00357">
    <property type="entry name" value="CSP"/>
    <property type="match status" value="1"/>
</dbReference>
<dbReference type="Pfam" id="PF00313">
    <property type="entry name" value="CSD"/>
    <property type="match status" value="1"/>
</dbReference>
<dbReference type="GO" id="GO:0005829">
    <property type="term" value="C:cytosol"/>
    <property type="evidence" value="ECO:0007669"/>
    <property type="project" value="UniProtKB-ARBA"/>
</dbReference>
<dbReference type="PANTHER" id="PTHR11544">
    <property type="entry name" value="COLD SHOCK DOMAIN CONTAINING PROTEINS"/>
    <property type="match status" value="1"/>
</dbReference>
<dbReference type="SUPFAM" id="SSF50249">
    <property type="entry name" value="Nucleic acid-binding proteins"/>
    <property type="match status" value="1"/>
</dbReference>
<evidence type="ECO:0000256" key="1">
    <source>
        <dbReference type="RuleBase" id="RU000408"/>
    </source>
</evidence>
<proteinExistence type="predicted"/>
<dbReference type="AlphaFoldDB" id="D0KX28"/>
<dbReference type="InterPro" id="IPR050181">
    <property type="entry name" value="Cold_shock_domain"/>
</dbReference>